<organism evidence="2 3">
    <name type="scientific">Candidatus Andeanibacterium colombiense</name>
    <dbReference type="NCBI Taxonomy" id="3121345"/>
    <lineage>
        <taxon>Bacteria</taxon>
        <taxon>Pseudomonadati</taxon>
        <taxon>Pseudomonadota</taxon>
        <taxon>Alphaproteobacteria</taxon>
        <taxon>Sphingomonadales</taxon>
        <taxon>Sphingomonadaceae</taxon>
        <taxon>Candidatus Andeanibacterium</taxon>
    </lineage>
</organism>
<dbReference type="AlphaFoldDB" id="A0AAJ5X6M9"/>
<keyword evidence="1" id="KW-0732">Signal</keyword>
<feature type="signal peptide" evidence="1">
    <location>
        <begin position="1"/>
        <end position="23"/>
    </location>
</feature>
<protein>
    <recommendedName>
        <fullName evidence="4">TonB C-terminal domain-containing protein</fullName>
    </recommendedName>
</protein>
<proteinExistence type="predicted"/>
<evidence type="ECO:0000313" key="2">
    <source>
        <dbReference type="EMBL" id="WEK45557.1"/>
    </source>
</evidence>
<name>A0AAJ5X6M9_9SPHN</name>
<evidence type="ECO:0000313" key="3">
    <source>
        <dbReference type="Proteomes" id="UP001218362"/>
    </source>
</evidence>
<feature type="chain" id="PRO_5042547072" description="TonB C-terminal domain-containing protein" evidence="1">
    <location>
        <begin position="24"/>
        <end position="297"/>
    </location>
</feature>
<dbReference type="Proteomes" id="UP001218362">
    <property type="component" value="Chromosome"/>
</dbReference>
<dbReference type="KEGG" id="acob:P0Y56_10990"/>
<dbReference type="EMBL" id="CP119316">
    <property type="protein sequence ID" value="WEK45557.1"/>
    <property type="molecule type" value="Genomic_DNA"/>
</dbReference>
<evidence type="ECO:0008006" key="4">
    <source>
        <dbReference type="Google" id="ProtNLM"/>
    </source>
</evidence>
<gene>
    <name evidence="2" type="ORF">P0Y56_10990</name>
</gene>
<sequence>MKRVLMAATSCVVLLGAVQPASAAERVYKPAGPWAAEYGDDYCRLARNFSDGTDTLSLAMERIQPGAAVRTILIGNGIKMYRGSNALEYTLTPSGGERKGPFWRSETADKQQYLNLGEIFMVPLGPPPAGPVFPPYDRAKEQEFAKGVSAIQITGGVIDPVTIETGGLKAPIASLQTCADDLLKTWGLDPALHQTMTRTAQPSTEANKWLPTGTIGFGDFGKLGGAANQLRVMVSAEGKPTACVIHWASLEKKTNDAICKAIMDKGQFLPATDKDGKPMASYWMVSPFALMPPFGGT</sequence>
<evidence type="ECO:0000256" key="1">
    <source>
        <dbReference type="SAM" id="SignalP"/>
    </source>
</evidence>
<accession>A0AAJ5X6M9</accession>
<reference evidence="2" key="1">
    <citation type="submission" date="2023-03" db="EMBL/GenBank/DDBJ databases">
        <title>Andean soil-derived lignocellulolytic bacterial consortium as a source of novel taxa and putative plastic-active enzymes.</title>
        <authorList>
            <person name="Diaz-Garcia L."/>
            <person name="Chuvochina M."/>
            <person name="Feuerriegel G."/>
            <person name="Bunk B."/>
            <person name="Sproer C."/>
            <person name="Streit W.R."/>
            <person name="Rodriguez L.M."/>
            <person name="Overmann J."/>
            <person name="Jimenez D.J."/>
        </authorList>
    </citation>
    <scope>NUCLEOTIDE SEQUENCE</scope>
    <source>
        <strain evidence="2">MAG 26</strain>
    </source>
</reference>